<dbReference type="InParanoid" id="A0A067QBF5"/>
<keyword evidence="2" id="KW-1185">Reference proteome</keyword>
<evidence type="ECO:0000313" key="2">
    <source>
        <dbReference type="Proteomes" id="UP000027265"/>
    </source>
</evidence>
<organism evidence="1 2">
    <name type="scientific">Jaapia argillacea MUCL 33604</name>
    <dbReference type="NCBI Taxonomy" id="933084"/>
    <lineage>
        <taxon>Eukaryota</taxon>
        <taxon>Fungi</taxon>
        <taxon>Dikarya</taxon>
        <taxon>Basidiomycota</taxon>
        <taxon>Agaricomycotina</taxon>
        <taxon>Agaricomycetes</taxon>
        <taxon>Agaricomycetidae</taxon>
        <taxon>Jaapiales</taxon>
        <taxon>Jaapiaceae</taxon>
        <taxon>Jaapia</taxon>
    </lineage>
</organism>
<reference evidence="2" key="1">
    <citation type="journal article" date="2014" name="Proc. Natl. Acad. Sci. U.S.A.">
        <title>Extensive sampling of basidiomycete genomes demonstrates inadequacy of the white-rot/brown-rot paradigm for wood decay fungi.</title>
        <authorList>
            <person name="Riley R."/>
            <person name="Salamov A.A."/>
            <person name="Brown D.W."/>
            <person name="Nagy L.G."/>
            <person name="Floudas D."/>
            <person name="Held B.W."/>
            <person name="Levasseur A."/>
            <person name="Lombard V."/>
            <person name="Morin E."/>
            <person name="Otillar R."/>
            <person name="Lindquist E.A."/>
            <person name="Sun H."/>
            <person name="LaButti K.M."/>
            <person name="Schmutz J."/>
            <person name="Jabbour D."/>
            <person name="Luo H."/>
            <person name="Baker S.E."/>
            <person name="Pisabarro A.G."/>
            <person name="Walton J.D."/>
            <person name="Blanchette R.A."/>
            <person name="Henrissat B."/>
            <person name="Martin F."/>
            <person name="Cullen D."/>
            <person name="Hibbett D.S."/>
            <person name="Grigoriev I.V."/>
        </authorList>
    </citation>
    <scope>NUCLEOTIDE SEQUENCE [LARGE SCALE GENOMIC DNA]</scope>
    <source>
        <strain evidence="2">MUCL 33604</strain>
    </source>
</reference>
<dbReference type="AlphaFoldDB" id="A0A067QBF5"/>
<gene>
    <name evidence="1" type="ORF">JAAARDRAFT_55585</name>
</gene>
<proteinExistence type="predicted"/>
<sequence length="329" mass="37457">MGNRASDNLQLYLTNATLPFMSVGEGTPPLPPFGHKSHRNNLQVRPEKTRRLELMLHIEELQFKRSVQEYICEYIPSHALGVDDLDKLAREDITVPCQLFDILLSERDNTSPGDMYEFFRWLDIFPLGTAKRVMHLVYPETKAWKVFLGERDVDESMFQHSMWGLRPTNPLPNGAQSRNSLVIAFQPPWILSPQDLKCFVECTYMPSIATDSDARYDSEHRIWAKLSDLCLSKHCPWFVLSTCWGWVFGAFSNGWTRAFVSPIISFDSEEPTVLSCLVYWFASSTGLPGTWKIPKVGDEPLAIPSEFICDVFDVMHCDAKAALALALLT</sequence>
<evidence type="ECO:0000313" key="1">
    <source>
        <dbReference type="EMBL" id="KDQ60847.1"/>
    </source>
</evidence>
<accession>A0A067QBF5</accession>
<name>A0A067QBF5_9AGAM</name>
<dbReference type="HOGENOM" id="CLU_048299_0_0_1"/>
<dbReference type="OrthoDB" id="2579508at2759"/>
<dbReference type="EMBL" id="KL197713">
    <property type="protein sequence ID" value="KDQ60847.1"/>
    <property type="molecule type" value="Genomic_DNA"/>
</dbReference>
<protein>
    <submittedName>
        <fullName evidence="1">Uncharacterized protein</fullName>
    </submittedName>
</protein>
<dbReference type="Proteomes" id="UP000027265">
    <property type="component" value="Unassembled WGS sequence"/>
</dbReference>